<evidence type="ECO:0000256" key="9">
    <source>
        <dbReference type="SAM" id="Phobius"/>
    </source>
</evidence>
<evidence type="ECO:0000259" key="11">
    <source>
        <dbReference type="PROSITE" id="PS50929"/>
    </source>
</evidence>
<dbReference type="InterPro" id="IPR039421">
    <property type="entry name" value="Type_1_exporter"/>
</dbReference>
<evidence type="ECO:0000256" key="2">
    <source>
        <dbReference type="ARBA" id="ARBA00022448"/>
    </source>
</evidence>
<evidence type="ECO:0000259" key="10">
    <source>
        <dbReference type="PROSITE" id="PS50893"/>
    </source>
</evidence>
<protein>
    <submittedName>
        <fullName evidence="12">ABC transporter ATP-binding protein</fullName>
    </submittedName>
</protein>
<comment type="subcellular location">
    <subcellularLocation>
        <location evidence="1">Cell membrane</location>
        <topology evidence="1">Multi-pass membrane protein</topology>
    </subcellularLocation>
</comment>
<sequence length="600" mass="65780">MTDPDTPTASRGEKLEALRSVLDYDPRLTGLIVGVGMVAAVLEGVGLSFILPIIELVQSGGGSLEGDGAAGLFATAYRALNVPLTLATAVVGVAVVMTVRFAASFLVAWLRERLRMAYIEHLQTEAFANAFRAEISYLDETGSDDVLNAIITQTYHAGQVIRRLVLFIEQTFLGAVYGLIALFISPRLTLLTAAVLGGVTLLLRGFVEPDDDLGDRVADANERRQAAAQAGTQGMRESRIFGLTDELYGDFVDAVEQYTSARVELRRNQAAINNAYQLTVAVSVFVLVYVSLTYVELTLSSLGLFLFAMFRLGPKASRANELYYRIGQDLPHLVRTRNFTRELADNAEPGRARREVPDRVESVTLDDVTFSYDGETTVLDGIDLSVERGEFVAFVGQSGAGKSTVVSLLARMHEPTDGEIRADGVPIGEMDVAGWRDRVAVVGQDPYVFDDTLRYNLTIADREASREELERVCAIARVDEFLDDLPNGLDTRVGDDGVRLSGGQKQRVAIARALLDDADVLCLDEATSDLDANLEREVQRGIEGMDREYITVTVAHRLSTVENADRIYTLDEGRISEVGGHDELLERDGEYADLYAMQRR</sequence>
<dbReference type="GO" id="GO:0005524">
    <property type="term" value="F:ATP binding"/>
    <property type="evidence" value="ECO:0007669"/>
    <property type="project" value="UniProtKB-KW"/>
</dbReference>
<dbReference type="KEGG" id="hrr:HZS55_05345"/>
<dbReference type="FunFam" id="3.40.50.300:FF:000221">
    <property type="entry name" value="Multidrug ABC transporter ATP-binding protein"/>
    <property type="match status" value="1"/>
</dbReference>
<keyword evidence="4 9" id="KW-0812">Transmembrane</keyword>
<feature type="transmembrane region" description="Helical" evidence="9">
    <location>
        <begin position="275"/>
        <end position="292"/>
    </location>
</feature>
<dbReference type="Pfam" id="PF00005">
    <property type="entry name" value="ABC_tran"/>
    <property type="match status" value="1"/>
</dbReference>
<keyword evidence="5" id="KW-0547">Nucleotide-binding</keyword>
<evidence type="ECO:0000256" key="3">
    <source>
        <dbReference type="ARBA" id="ARBA00022475"/>
    </source>
</evidence>
<dbReference type="InterPro" id="IPR036640">
    <property type="entry name" value="ABC1_TM_sf"/>
</dbReference>
<evidence type="ECO:0000256" key="7">
    <source>
        <dbReference type="ARBA" id="ARBA00022989"/>
    </source>
</evidence>
<dbReference type="OrthoDB" id="121502at2157"/>
<dbReference type="GO" id="GO:0016887">
    <property type="term" value="F:ATP hydrolysis activity"/>
    <property type="evidence" value="ECO:0007669"/>
    <property type="project" value="InterPro"/>
</dbReference>
<feature type="transmembrane region" description="Helical" evidence="9">
    <location>
        <begin position="28"/>
        <end position="54"/>
    </location>
</feature>
<evidence type="ECO:0000313" key="13">
    <source>
        <dbReference type="Proteomes" id="UP000509667"/>
    </source>
</evidence>
<keyword evidence="8 9" id="KW-0472">Membrane</keyword>
<dbReference type="InterPro" id="IPR003593">
    <property type="entry name" value="AAA+_ATPase"/>
</dbReference>
<dbReference type="AlphaFoldDB" id="A0A7D5NYU5"/>
<evidence type="ECO:0000256" key="4">
    <source>
        <dbReference type="ARBA" id="ARBA00022692"/>
    </source>
</evidence>
<dbReference type="InterPro" id="IPR017871">
    <property type="entry name" value="ABC_transporter-like_CS"/>
</dbReference>
<keyword evidence="2" id="KW-0813">Transport</keyword>
<evidence type="ECO:0000256" key="5">
    <source>
        <dbReference type="ARBA" id="ARBA00022741"/>
    </source>
</evidence>
<dbReference type="PANTHER" id="PTHR24221:SF654">
    <property type="entry name" value="ATP-BINDING CASSETTE SUB-FAMILY B MEMBER 6"/>
    <property type="match status" value="1"/>
</dbReference>
<dbReference type="Gene3D" id="3.40.50.300">
    <property type="entry name" value="P-loop containing nucleotide triphosphate hydrolases"/>
    <property type="match status" value="1"/>
</dbReference>
<feature type="domain" description="ABC transporter" evidence="10">
    <location>
        <begin position="363"/>
        <end position="597"/>
    </location>
</feature>
<dbReference type="InterPro" id="IPR027417">
    <property type="entry name" value="P-loop_NTPase"/>
</dbReference>
<gene>
    <name evidence="12" type="ORF">HZS55_05345</name>
</gene>
<feature type="transmembrane region" description="Helical" evidence="9">
    <location>
        <begin position="86"/>
        <end position="110"/>
    </location>
</feature>
<feature type="transmembrane region" description="Helical" evidence="9">
    <location>
        <begin position="164"/>
        <end position="184"/>
    </location>
</feature>
<dbReference type="SUPFAM" id="SSF90123">
    <property type="entry name" value="ABC transporter transmembrane region"/>
    <property type="match status" value="1"/>
</dbReference>
<feature type="transmembrane region" description="Helical" evidence="9">
    <location>
        <begin position="190"/>
        <end position="207"/>
    </location>
</feature>
<reference evidence="12 13" key="1">
    <citation type="submission" date="2020-07" db="EMBL/GenBank/DDBJ databases">
        <title>Halosimplex pelagicum sp. nov. and Halosimplex rubrum sp. nov., isolated from salted brown alga Laminaria, and emended description of the genus Halosimplex.</title>
        <authorList>
            <person name="Cui H."/>
        </authorList>
    </citation>
    <scope>NUCLEOTIDE SEQUENCE [LARGE SCALE GENOMIC DNA]</scope>
    <source>
        <strain evidence="12 13">R27</strain>
    </source>
</reference>
<dbReference type="GO" id="GO:0140359">
    <property type="term" value="F:ABC-type transporter activity"/>
    <property type="evidence" value="ECO:0007669"/>
    <property type="project" value="InterPro"/>
</dbReference>
<dbReference type="EMBL" id="CP058910">
    <property type="protein sequence ID" value="QLH76763.1"/>
    <property type="molecule type" value="Genomic_DNA"/>
</dbReference>
<keyword evidence="13" id="KW-1185">Reference proteome</keyword>
<dbReference type="GO" id="GO:0005886">
    <property type="term" value="C:plasma membrane"/>
    <property type="evidence" value="ECO:0007669"/>
    <property type="project" value="UniProtKB-SubCell"/>
</dbReference>
<dbReference type="GO" id="GO:0034040">
    <property type="term" value="F:ATPase-coupled lipid transmembrane transporter activity"/>
    <property type="evidence" value="ECO:0007669"/>
    <property type="project" value="TreeGrafter"/>
</dbReference>
<dbReference type="InterPro" id="IPR003439">
    <property type="entry name" value="ABC_transporter-like_ATP-bd"/>
</dbReference>
<evidence type="ECO:0000256" key="1">
    <source>
        <dbReference type="ARBA" id="ARBA00004651"/>
    </source>
</evidence>
<keyword evidence="3" id="KW-1003">Cell membrane</keyword>
<evidence type="ECO:0000256" key="8">
    <source>
        <dbReference type="ARBA" id="ARBA00023136"/>
    </source>
</evidence>
<dbReference type="Gene3D" id="1.20.1560.10">
    <property type="entry name" value="ABC transporter type 1, transmembrane domain"/>
    <property type="match status" value="1"/>
</dbReference>
<dbReference type="RefSeq" id="WP_179910698.1">
    <property type="nucleotide sequence ID" value="NZ_CP058910.1"/>
</dbReference>
<dbReference type="SUPFAM" id="SSF52540">
    <property type="entry name" value="P-loop containing nucleoside triphosphate hydrolases"/>
    <property type="match status" value="1"/>
</dbReference>
<accession>A0A7D5NYU5</accession>
<dbReference type="GeneID" id="56077266"/>
<name>A0A7D5NYU5_9EURY</name>
<feature type="domain" description="ABC transmembrane type-1" evidence="11">
    <location>
        <begin position="31"/>
        <end position="328"/>
    </location>
</feature>
<dbReference type="Proteomes" id="UP000509667">
    <property type="component" value="Chromosome"/>
</dbReference>
<evidence type="ECO:0000313" key="12">
    <source>
        <dbReference type="EMBL" id="QLH76763.1"/>
    </source>
</evidence>
<dbReference type="PROSITE" id="PS00211">
    <property type="entry name" value="ABC_TRANSPORTER_1"/>
    <property type="match status" value="1"/>
</dbReference>
<evidence type="ECO:0000256" key="6">
    <source>
        <dbReference type="ARBA" id="ARBA00022840"/>
    </source>
</evidence>
<organism evidence="12 13">
    <name type="scientific">Halosimplex rubrum</name>
    <dbReference type="NCBI Taxonomy" id="869889"/>
    <lineage>
        <taxon>Archaea</taxon>
        <taxon>Methanobacteriati</taxon>
        <taxon>Methanobacteriota</taxon>
        <taxon>Stenosarchaea group</taxon>
        <taxon>Halobacteria</taxon>
        <taxon>Halobacteriales</taxon>
        <taxon>Haloarculaceae</taxon>
        <taxon>Halosimplex</taxon>
    </lineage>
</organism>
<dbReference type="PANTHER" id="PTHR24221">
    <property type="entry name" value="ATP-BINDING CASSETTE SUB-FAMILY B"/>
    <property type="match status" value="1"/>
</dbReference>
<dbReference type="InterPro" id="IPR011527">
    <property type="entry name" value="ABC1_TM_dom"/>
</dbReference>
<keyword evidence="7 9" id="KW-1133">Transmembrane helix</keyword>
<proteinExistence type="predicted"/>
<dbReference type="Pfam" id="PF00664">
    <property type="entry name" value="ABC_membrane"/>
    <property type="match status" value="1"/>
</dbReference>
<keyword evidence="6 12" id="KW-0067">ATP-binding</keyword>
<dbReference type="PROSITE" id="PS50929">
    <property type="entry name" value="ABC_TM1F"/>
    <property type="match status" value="1"/>
</dbReference>
<dbReference type="PROSITE" id="PS50893">
    <property type="entry name" value="ABC_TRANSPORTER_2"/>
    <property type="match status" value="1"/>
</dbReference>
<dbReference type="SMART" id="SM00382">
    <property type="entry name" value="AAA"/>
    <property type="match status" value="1"/>
</dbReference>